<proteinExistence type="predicted"/>
<protein>
    <submittedName>
        <fullName evidence="2">DNA endonuclease V</fullName>
    </submittedName>
</protein>
<keyword evidence="2" id="KW-0255">Endonuclease</keyword>
<dbReference type="GO" id="GO:0004519">
    <property type="term" value="F:endonuclease activity"/>
    <property type="evidence" value="ECO:0007669"/>
    <property type="project" value="UniProtKB-KW"/>
</dbReference>
<dbReference type="KEGG" id="vg:10328569"/>
<sequence length="181" mass="21267">MQIIDNFLEPYYFDYLHDCVTNQGFTWKYQSNVSVYREGDSDWLHGFTHGLYDPACGLNFNNTESSIWIPFILKIEQDFVKKKGSLIRSRLDMTVKSPPNTLHTPHQDLKDPHWTTIFYLTDSDGETVIYNETERSDSYTIMEKITPKKNRIVFFDGAHFHTGHSPCKTNRRILMNSNFIK</sequence>
<feature type="domain" description="Prolyl 4-hydroxylase alpha subunit Fe(2+) 2OG dioxygenase" evidence="1">
    <location>
        <begin position="104"/>
        <end position="179"/>
    </location>
</feature>
<evidence type="ECO:0000313" key="2">
    <source>
        <dbReference type="EMBL" id="ADO99525.1"/>
    </source>
</evidence>
<dbReference type="GeneID" id="10328569"/>
<dbReference type="OrthoDB" id="21502at10239"/>
<dbReference type="Gene3D" id="2.60.120.620">
    <property type="entry name" value="q2cbj1_9rhob like domain"/>
    <property type="match status" value="1"/>
</dbReference>
<name>E3SPZ7_9CAUD</name>
<keyword evidence="2" id="KW-0540">Nuclease</keyword>
<dbReference type="RefSeq" id="YP_004323865.1">
    <property type="nucleotide sequence ID" value="NC_015286.1"/>
</dbReference>
<dbReference type="InterPro" id="IPR044862">
    <property type="entry name" value="Pro_4_hyd_alph_FE2OG_OXY"/>
</dbReference>
<dbReference type="Proteomes" id="UP000006535">
    <property type="component" value="Segment"/>
</dbReference>
<accession>E3SPZ7</accession>
<keyword evidence="3" id="KW-1185">Reference proteome</keyword>
<keyword evidence="2" id="KW-0378">Hydrolase</keyword>
<gene>
    <name evidence="2" type="primary">denV</name>
    <name evidence="2" type="ORF">Syn19_032</name>
</gene>
<dbReference type="EMBL" id="GU071106">
    <property type="protein sequence ID" value="ADO99525.1"/>
    <property type="molecule type" value="Genomic_DNA"/>
</dbReference>
<evidence type="ECO:0000313" key="3">
    <source>
        <dbReference type="Proteomes" id="UP000006535"/>
    </source>
</evidence>
<dbReference type="Pfam" id="PF13640">
    <property type="entry name" value="2OG-FeII_Oxy_3"/>
    <property type="match status" value="1"/>
</dbReference>
<evidence type="ECO:0000259" key="1">
    <source>
        <dbReference type="Pfam" id="PF13640"/>
    </source>
</evidence>
<reference evidence="2 3" key="1">
    <citation type="journal article" date="2010" name="Environ. Microbiol.">
        <title>Genomic analysis of oceanic cyanobacterial myoviruses compared with T4-like myoviruses from diverse hosts and environments.</title>
        <authorList>
            <person name="Sullivan M.B."/>
            <person name="Huang K.H."/>
            <person name="Ignacio-Espinoza J.C."/>
            <person name="Berlin A.M."/>
            <person name="Kelly L."/>
            <person name="Weigele P.R."/>
            <person name="DeFrancesco A.S."/>
            <person name="Kern S.E."/>
            <person name="Thompson L.R."/>
            <person name="Young S."/>
            <person name="Yandava C."/>
            <person name="Fu R."/>
            <person name="Krastins B."/>
            <person name="Chase M."/>
            <person name="Sarracino D."/>
            <person name="Osburne M.S."/>
            <person name="Henn M.R."/>
            <person name="Chisholm S.W."/>
        </authorList>
    </citation>
    <scope>NUCLEOTIDE SEQUENCE [LARGE SCALE GENOMIC DNA]</scope>
    <source>
        <strain evidence="2">Syn19</strain>
    </source>
</reference>
<organism evidence="2 3">
    <name type="scientific">Synechococcus phage Syn19</name>
    <dbReference type="NCBI Taxonomy" id="445684"/>
    <lineage>
        <taxon>Viruses</taxon>
        <taxon>Duplodnaviria</taxon>
        <taxon>Heunggongvirae</taxon>
        <taxon>Uroviricota</taxon>
        <taxon>Caudoviricetes</taxon>
        <taxon>Pantevenvirales</taxon>
        <taxon>Kyanoviridae</taxon>
        <taxon>Pontusvirus</taxon>
        <taxon>Pontusvirus syn19</taxon>
    </lineage>
</organism>